<dbReference type="EMBL" id="JACEIP010000034">
    <property type="protein sequence ID" value="MBA4544302.1"/>
    <property type="molecule type" value="Genomic_DNA"/>
</dbReference>
<comment type="caution">
    <text evidence="1">The sequence shown here is derived from an EMBL/GenBank/DDBJ whole genome shotgun (WGS) entry which is preliminary data.</text>
</comment>
<evidence type="ECO:0000313" key="2">
    <source>
        <dbReference type="Proteomes" id="UP000530514"/>
    </source>
</evidence>
<proteinExistence type="predicted"/>
<sequence>MNQTEMSEAEQAFYEDVVLRTTIVNGIRESKRRRKERLRRPIFPFEHIPISQRPAYVKAGEVTEFEIERGDI</sequence>
<dbReference type="RefSeq" id="WP_152568481.1">
    <property type="nucleotide sequence ID" value="NZ_JACEIP010000034.1"/>
</dbReference>
<protein>
    <submittedName>
        <fullName evidence="1">Uncharacterized protein</fullName>
    </submittedName>
</protein>
<dbReference type="AlphaFoldDB" id="A0A7W2AIJ2"/>
<accession>A0A7W2AIJ2</accession>
<organism evidence="1 2">
    <name type="scientific">Thermoactinomyces daqus</name>
    <dbReference type="NCBI Taxonomy" id="1329516"/>
    <lineage>
        <taxon>Bacteria</taxon>
        <taxon>Bacillati</taxon>
        <taxon>Bacillota</taxon>
        <taxon>Bacilli</taxon>
        <taxon>Bacillales</taxon>
        <taxon>Thermoactinomycetaceae</taxon>
        <taxon>Thermoactinomyces</taxon>
    </lineage>
</organism>
<gene>
    <name evidence="1" type="ORF">H1164_15730</name>
</gene>
<reference evidence="1 2" key="1">
    <citation type="submission" date="2020-07" db="EMBL/GenBank/DDBJ databases">
        <authorList>
            <person name="Feng H."/>
        </authorList>
    </citation>
    <scope>NUCLEOTIDE SEQUENCE [LARGE SCALE GENOMIC DNA]</scope>
    <source>
        <strain evidence="2">s-11</strain>
    </source>
</reference>
<dbReference type="Proteomes" id="UP000530514">
    <property type="component" value="Unassembled WGS sequence"/>
</dbReference>
<evidence type="ECO:0000313" key="1">
    <source>
        <dbReference type="EMBL" id="MBA4544302.1"/>
    </source>
</evidence>
<keyword evidence="2" id="KW-1185">Reference proteome</keyword>
<name>A0A7W2AIJ2_9BACL</name>